<dbReference type="InterPro" id="IPR000070">
    <property type="entry name" value="Pectinesterase_cat"/>
</dbReference>
<evidence type="ECO:0000256" key="6">
    <source>
        <dbReference type="ARBA" id="ARBA00022729"/>
    </source>
</evidence>
<proteinExistence type="inferred from homology"/>
<comment type="catalytic activity">
    <reaction evidence="9 11">
        <text>[(1-&gt;4)-alpha-D-galacturonosyl methyl ester](n) + n H2O = [(1-&gt;4)-alpha-D-galacturonosyl](n) + n methanol + n H(+)</text>
        <dbReference type="Rhea" id="RHEA:22380"/>
        <dbReference type="Rhea" id="RHEA-COMP:14570"/>
        <dbReference type="Rhea" id="RHEA-COMP:14573"/>
        <dbReference type="ChEBI" id="CHEBI:15377"/>
        <dbReference type="ChEBI" id="CHEBI:15378"/>
        <dbReference type="ChEBI" id="CHEBI:17790"/>
        <dbReference type="ChEBI" id="CHEBI:140522"/>
        <dbReference type="ChEBI" id="CHEBI:140523"/>
        <dbReference type="EC" id="3.1.1.11"/>
    </reaction>
</comment>
<comment type="subcellular location">
    <subcellularLocation>
        <location evidence="1 11">Secreted</location>
    </subcellularLocation>
</comment>
<sequence>MKFSGSALLLLASGVLGASRTKAPSGCLTVSPNGPYRTVQSAVNALPTNSASEQCIFVDRGTYNEQVLVPARSAPRFTIYGHTTDDRSPAANGATIVFGLSQMDGLNNDGTATLRVKADGFRLYNVNVRNSYGEGSQAVAVSAYASSGYYGCSFGRQIYVDTQIVGATDFIFGQRASSWFERADIRVLAKSLGYVTANGRDSDGNPSYYVFDHSRISAANGNSVPSGAYYLGRPWRSYSRVVFQRTDMTSVVHPAGWRIWNADQPNTSNVYYGEYRNTGPGSQGSRASFSRKLGSPVAIETVLGSDYKAQKWYDASYFAGNGADVGSS</sequence>
<dbReference type="Pfam" id="PF01095">
    <property type="entry name" value="Pectinesterase"/>
    <property type="match status" value="1"/>
</dbReference>
<name>A0AA39L902_SARSR</name>
<protein>
    <recommendedName>
        <fullName evidence="4 11">Pectinesterase</fullName>
        <ecNumber evidence="4 11">3.1.1.11</ecNumber>
    </recommendedName>
</protein>
<keyword evidence="14" id="KW-1185">Reference proteome</keyword>
<comment type="similarity">
    <text evidence="3">Belongs to the pectinesterase family.</text>
</comment>
<evidence type="ECO:0000256" key="4">
    <source>
        <dbReference type="ARBA" id="ARBA00013229"/>
    </source>
</evidence>
<evidence type="ECO:0000256" key="11">
    <source>
        <dbReference type="RuleBase" id="RU000589"/>
    </source>
</evidence>
<dbReference type="FunFam" id="2.160.20.10:FF:000014">
    <property type="entry name" value="Pectinesterase"/>
    <property type="match status" value="1"/>
</dbReference>
<dbReference type="SUPFAM" id="SSF51126">
    <property type="entry name" value="Pectin lyase-like"/>
    <property type="match status" value="1"/>
</dbReference>
<comment type="caution">
    <text evidence="13">The sequence shown here is derived from an EMBL/GenBank/DDBJ whole genome shotgun (WGS) entry which is preliminary data.</text>
</comment>
<evidence type="ECO:0000256" key="1">
    <source>
        <dbReference type="ARBA" id="ARBA00004613"/>
    </source>
</evidence>
<dbReference type="EC" id="3.1.1.11" evidence="4 11"/>
<evidence type="ECO:0000256" key="10">
    <source>
        <dbReference type="PROSITE-ProRule" id="PRU10040"/>
    </source>
</evidence>
<dbReference type="GO" id="GO:0045490">
    <property type="term" value="P:pectin catabolic process"/>
    <property type="evidence" value="ECO:0007669"/>
    <property type="project" value="UniProtKB-UniRule"/>
</dbReference>
<evidence type="ECO:0000256" key="7">
    <source>
        <dbReference type="ARBA" id="ARBA00022801"/>
    </source>
</evidence>
<reference evidence="13" key="1">
    <citation type="submission" date="2022-10" db="EMBL/GenBank/DDBJ databases">
        <title>Determination and structural analysis of whole genome sequence of Sarocladium strictum F4-1.</title>
        <authorList>
            <person name="Hu L."/>
            <person name="Jiang Y."/>
        </authorList>
    </citation>
    <scope>NUCLEOTIDE SEQUENCE</scope>
    <source>
        <strain evidence="13">F4-1</strain>
    </source>
</reference>
<comment type="function">
    <text evidence="11">Involved in maceration and soft-rotting of plant tissue.</text>
</comment>
<feature type="chain" id="PRO_5041489648" description="Pectinesterase" evidence="11">
    <location>
        <begin position="18"/>
        <end position="328"/>
    </location>
</feature>
<gene>
    <name evidence="13" type="ORF">NLU13_4790</name>
</gene>
<dbReference type="PANTHER" id="PTHR31321:SF127">
    <property type="entry name" value="PECTINESTERASE"/>
    <property type="match status" value="1"/>
</dbReference>
<evidence type="ECO:0000259" key="12">
    <source>
        <dbReference type="Pfam" id="PF01095"/>
    </source>
</evidence>
<evidence type="ECO:0000256" key="2">
    <source>
        <dbReference type="ARBA" id="ARBA00005184"/>
    </source>
</evidence>
<dbReference type="PANTHER" id="PTHR31321">
    <property type="entry name" value="ACYL-COA THIOESTER HYDROLASE YBHC-RELATED"/>
    <property type="match status" value="1"/>
</dbReference>
<dbReference type="InterPro" id="IPR033131">
    <property type="entry name" value="Pectinesterase_Asp_AS"/>
</dbReference>
<dbReference type="EMBL" id="JAPDFR010000003">
    <property type="protein sequence ID" value="KAK0388547.1"/>
    <property type="molecule type" value="Genomic_DNA"/>
</dbReference>
<evidence type="ECO:0000256" key="5">
    <source>
        <dbReference type="ARBA" id="ARBA00022525"/>
    </source>
</evidence>
<feature type="signal peptide" evidence="11">
    <location>
        <begin position="1"/>
        <end position="17"/>
    </location>
</feature>
<evidence type="ECO:0000256" key="9">
    <source>
        <dbReference type="ARBA" id="ARBA00047928"/>
    </source>
</evidence>
<feature type="active site" evidence="10">
    <location>
        <position position="169"/>
    </location>
</feature>
<evidence type="ECO:0000313" key="13">
    <source>
        <dbReference type="EMBL" id="KAK0388547.1"/>
    </source>
</evidence>
<dbReference type="AlphaFoldDB" id="A0AA39L902"/>
<organism evidence="13 14">
    <name type="scientific">Sarocladium strictum</name>
    <name type="common">Black bundle disease fungus</name>
    <name type="synonym">Acremonium strictum</name>
    <dbReference type="NCBI Taxonomy" id="5046"/>
    <lineage>
        <taxon>Eukaryota</taxon>
        <taxon>Fungi</taxon>
        <taxon>Dikarya</taxon>
        <taxon>Ascomycota</taxon>
        <taxon>Pezizomycotina</taxon>
        <taxon>Sordariomycetes</taxon>
        <taxon>Hypocreomycetidae</taxon>
        <taxon>Hypocreales</taxon>
        <taxon>Sarocladiaceae</taxon>
        <taxon>Sarocladium</taxon>
    </lineage>
</organism>
<dbReference type="Proteomes" id="UP001175261">
    <property type="component" value="Unassembled WGS sequence"/>
</dbReference>
<dbReference type="PROSITE" id="PS00503">
    <property type="entry name" value="PECTINESTERASE_2"/>
    <property type="match status" value="1"/>
</dbReference>
<comment type="pathway">
    <text evidence="2 11">Glycan metabolism; pectin degradation; 2-dehydro-3-deoxy-D-gluconate from pectin: step 1/5.</text>
</comment>
<dbReference type="Gene3D" id="2.160.20.10">
    <property type="entry name" value="Single-stranded right-handed beta-helix, Pectin lyase-like"/>
    <property type="match status" value="1"/>
</dbReference>
<dbReference type="InterPro" id="IPR012334">
    <property type="entry name" value="Pectin_lyas_fold"/>
</dbReference>
<dbReference type="InterPro" id="IPR011050">
    <property type="entry name" value="Pectin_lyase_fold/virulence"/>
</dbReference>
<keyword evidence="6 11" id="KW-0732">Signal</keyword>
<keyword evidence="11" id="KW-0961">Cell wall biogenesis/degradation</keyword>
<dbReference type="GO" id="GO:0042545">
    <property type="term" value="P:cell wall modification"/>
    <property type="evidence" value="ECO:0007669"/>
    <property type="project" value="UniProtKB-UniRule"/>
</dbReference>
<dbReference type="GO" id="GO:0030599">
    <property type="term" value="F:pectinesterase activity"/>
    <property type="evidence" value="ECO:0007669"/>
    <property type="project" value="UniProtKB-UniRule"/>
</dbReference>
<keyword evidence="7 11" id="KW-0378">Hydrolase</keyword>
<evidence type="ECO:0000256" key="8">
    <source>
        <dbReference type="ARBA" id="ARBA00023085"/>
    </source>
</evidence>
<evidence type="ECO:0000313" key="14">
    <source>
        <dbReference type="Proteomes" id="UP001175261"/>
    </source>
</evidence>
<feature type="domain" description="Pectinesterase catalytic" evidence="12">
    <location>
        <begin position="33"/>
        <end position="285"/>
    </location>
</feature>
<keyword evidence="8 11" id="KW-0063">Aspartyl esterase</keyword>
<keyword evidence="5 11" id="KW-0964">Secreted</keyword>
<evidence type="ECO:0000256" key="3">
    <source>
        <dbReference type="ARBA" id="ARBA00008891"/>
    </source>
</evidence>
<dbReference type="GO" id="GO:0005576">
    <property type="term" value="C:extracellular region"/>
    <property type="evidence" value="ECO:0007669"/>
    <property type="project" value="UniProtKB-SubCell"/>
</dbReference>
<accession>A0AA39L902</accession>